<keyword evidence="4" id="KW-1185">Reference proteome</keyword>
<comment type="caution">
    <text evidence="3">The sequence shown here is derived from an EMBL/GenBank/DDBJ whole genome shotgun (WGS) entry which is preliminary data.</text>
</comment>
<dbReference type="Gene3D" id="3.60.21.10">
    <property type="match status" value="1"/>
</dbReference>
<gene>
    <name evidence="3" type="ORF">RV14_GL001514</name>
</gene>
<dbReference type="PIRSF" id="PIRSF033091">
    <property type="entry name" value="Pesterase_YhaO"/>
    <property type="match status" value="1"/>
</dbReference>
<dbReference type="InterPro" id="IPR041796">
    <property type="entry name" value="Mre11_N"/>
</dbReference>
<evidence type="ECO:0000313" key="3">
    <source>
        <dbReference type="EMBL" id="OJG77775.1"/>
    </source>
</evidence>
<dbReference type="InterPro" id="IPR050535">
    <property type="entry name" value="DNA_Repair-Maintenance_Comp"/>
</dbReference>
<dbReference type="OrthoDB" id="9773856at2"/>
<evidence type="ECO:0000256" key="1">
    <source>
        <dbReference type="ARBA" id="ARBA00022801"/>
    </source>
</evidence>
<dbReference type="InterPro" id="IPR014576">
    <property type="entry name" value="Pesterase_YhaO"/>
</dbReference>
<feature type="domain" description="Calcineurin-like phosphoesterase" evidence="2">
    <location>
        <begin position="3"/>
        <end position="200"/>
    </location>
</feature>
<keyword evidence="1" id="KW-0378">Hydrolase</keyword>
<dbReference type="SUPFAM" id="SSF56300">
    <property type="entry name" value="Metallo-dependent phosphatases"/>
    <property type="match status" value="1"/>
</dbReference>
<dbReference type="AlphaFoldDB" id="A0A1L8W9R3"/>
<organism evidence="3 4">
    <name type="scientific">Enterococcus ratti</name>
    <dbReference type="NCBI Taxonomy" id="150033"/>
    <lineage>
        <taxon>Bacteria</taxon>
        <taxon>Bacillati</taxon>
        <taxon>Bacillota</taxon>
        <taxon>Bacilli</taxon>
        <taxon>Lactobacillales</taxon>
        <taxon>Enterococcaceae</taxon>
        <taxon>Enterococcus</taxon>
    </lineage>
</organism>
<dbReference type="RefSeq" id="WP_071856283.1">
    <property type="nucleotide sequence ID" value="NZ_JXLB01000031.1"/>
</dbReference>
<name>A0A1L8W9R3_9ENTE</name>
<dbReference type="InterPro" id="IPR029052">
    <property type="entry name" value="Metallo-depent_PP-like"/>
</dbReference>
<dbReference type="InterPro" id="IPR004843">
    <property type="entry name" value="Calcineurin-like_PHP"/>
</dbReference>
<sequence length="406" mass="47591">MVKFIHAADLHMDRSFEGLINLDKQVQEKLLEANLKVLSNIIEEAIINDVDFILFAGDSFHQNRPSLKMQKHFFDQMQRLNEKNIHLYMIFGNHDYYQKERYWFTFPENVHLFVSEKVETKETITKAGETIAISGFSYQHRWISNDKVVEFPLRNSVDYHVGIYHGEVGEEKNGNYAPFQLSKMQEKGYDYWALGHIHVPMTLNEKGTINYPGAPQGHTQKEQSSKSVLLVELMPGECQTKSLEVAEIYWETVTISLRQTQTTQDVLQIIGKHLNEEIPKVTLLDIKVTNYHHLNQEVIERVQSGELLEYLMEILVSRSSNLLIWRISIKNEEFTNRVPLNVSHALVEQIIESYHISEDFHQILSEIYNHSDAVRLLHDFPDYQERTLNRAREILKQDFIFEEENV</sequence>
<reference evidence="3 4" key="1">
    <citation type="submission" date="2014-12" db="EMBL/GenBank/DDBJ databases">
        <title>Draft genome sequences of 29 type strains of Enterococci.</title>
        <authorList>
            <person name="Zhong Z."/>
            <person name="Sun Z."/>
            <person name="Liu W."/>
            <person name="Zhang W."/>
            <person name="Zhang H."/>
        </authorList>
    </citation>
    <scope>NUCLEOTIDE SEQUENCE [LARGE SCALE GENOMIC DNA]</scope>
    <source>
        <strain evidence="3 4">DSM 15687</strain>
    </source>
</reference>
<dbReference type="PANTHER" id="PTHR30337:SF7">
    <property type="entry name" value="PHOSPHOESTERASE"/>
    <property type="match status" value="1"/>
</dbReference>
<protein>
    <submittedName>
        <fullName evidence="3">Ser/Thr protein phosphatase</fullName>
    </submittedName>
</protein>
<proteinExistence type="predicted"/>
<dbReference type="GO" id="GO:0016787">
    <property type="term" value="F:hydrolase activity"/>
    <property type="evidence" value="ECO:0007669"/>
    <property type="project" value="UniProtKB-KW"/>
</dbReference>
<dbReference type="CDD" id="cd00840">
    <property type="entry name" value="MPP_Mre11_N"/>
    <property type="match status" value="1"/>
</dbReference>
<dbReference type="Pfam" id="PF00149">
    <property type="entry name" value="Metallophos"/>
    <property type="match status" value="1"/>
</dbReference>
<dbReference type="PANTHER" id="PTHR30337">
    <property type="entry name" value="COMPONENT OF ATP-DEPENDENT DSDNA EXONUCLEASE"/>
    <property type="match status" value="1"/>
</dbReference>
<dbReference type="EMBL" id="JXLB01000031">
    <property type="protein sequence ID" value="OJG77775.1"/>
    <property type="molecule type" value="Genomic_DNA"/>
</dbReference>
<evidence type="ECO:0000313" key="4">
    <source>
        <dbReference type="Proteomes" id="UP000182152"/>
    </source>
</evidence>
<evidence type="ECO:0000259" key="2">
    <source>
        <dbReference type="Pfam" id="PF00149"/>
    </source>
</evidence>
<dbReference type="Proteomes" id="UP000182152">
    <property type="component" value="Unassembled WGS sequence"/>
</dbReference>
<accession>A0A1L8W9R3</accession>
<dbReference type="STRING" id="150033.RV14_GL001514"/>